<comment type="caution">
    <text evidence="1">The sequence shown here is derived from an EMBL/GenBank/DDBJ whole genome shotgun (WGS) entry which is preliminary data.</text>
</comment>
<dbReference type="InterPro" id="IPR021352">
    <property type="entry name" value="DUF2971"/>
</dbReference>
<evidence type="ECO:0000313" key="1">
    <source>
        <dbReference type="EMBL" id="OGF14443.1"/>
    </source>
</evidence>
<evidence type="ECO:0008006" key="3">
    <source>
        <dbReference type="Google" id="ProtNLM"/>
    </source>
</evidence>
<protein>
    <recommendedName>
        <fullName evidence="3">DUF2971 domain-containing protein</fullName>
    </recommendedName>
</protein>
<dbReference type="AlphaFoldDB" id="A0A1F5RJS7"/>
<accession>A0A1F5RJS7</accession>
<sequence length="247" mass="29408">MCLMSEKPKYLYKYHQMNLHLMEMLTNAKFYMSKRSDLNDPLDSTFAISLESYLKLYYEKYPSLKSNKEHVELVSSIFKSEIERGESSWINTIDELYSKLRVSCFTEDGNNPLMWSHYAQNHTGVCLKFELSKDPNLEKAINPVSYIDEFIDINGAEDFRKCLLSKVKTWSVEKEWRIISEKERFPFKQEALIQIIFGLKVPDSTLTWFTQFRENVYYMHAPIYRLKVRKNKLILIDEWDEVVVDDL</sequence>
<organism evidence="1 2">
    <name type="scientific">Candidatus Edwardsbacteria bacterium GWF2_54_11</name>
    <dbReference type="NCBI Taxonomy" id="1817851"/>
    <lineage>
        <taxon>Bacteria</taxon>
        <taxon>Candidatus Edwardsiibacteriota</taxon>
    </lineage>
</organism>
<dbReference type="Pfam" id="PF11185">
    <property type="entry name" value="DUF2971"/>
    <property type="match status" value="1"/>
</dbReference>
<dbReference type="EMBL" id="MFFM01000001">
    <property type="protein sequence ID" value="OGF14443.1"/>
    <property type="molecule type" value="Genomic_DNA"/>
</dbReference>
<gene>
    <name evidence="1" type="ORF">A2024_09995</name>
</gene>
<dbReference type="Proteomes" id="UP000177230">
    <property type="component" value="Unassembled WGS sequence"/>
</dbReference>
<name>A0A1F5RJS7_9BACT</name>
<evidence type="ECO:0000313" key="2">
    <source>
        <dbReference type="Proteomes" id="UP000177230"/>
    </source>
</evidence>
<proteinExistence type="predicted"/>
<reference evidence="1 2" key="1">
    <citation type="journal article" date="2016" name="Nat. Commun.">
        <title>Thousands of microbial genomes shed light on interconnected biogeochemical processes in an aquifer system.</title>
        <authorList>
            <person name="Anantharaman K."/>
            <person name="Brown C.T."/>
            <person name="Hug L.A."/>
            <person name="Sharon I."/>
            <person name="Castelle C.J."/>
            <person name="Probst A.J."/>
            <person name="Thomas B.C."/>
            <person name="Singh A."/>
            <person name="Wilkins M.J."/>
            <person name="Karaoz U."/>
            <person name="Brodie E.L."/>
            <person name="Williams K.H."/>
            <person name="Hubbard S.S."/>
            <person name="Banfield J.F."/>
        </authorList>
    </citation>
    <scope>NUCLEOTIDE SEQUENCE [LARGE SCALE GENOMIC DNA]</scope>
</reference>